<dbReference type="NCBIfam" id="TIGR02968">
    <property type="entry name" value="succ_dehyd_anc"/>
    <property type="match status" value="1"/>
</dbReference>
<dbReference type="GO" id="GO:0009055">
    <property type="term" value="F:electron transfer activity"/>
    <property type="evidence" value="ECO:0007669"/>
    <property type="project" value="TreeGrafter"/>
</dbReference>
<gene>
    <name evidence="21" type="primary">sdhD</name>
    <name evidence="21" type="ORF">M9394_03270</name>
    <name evidence="20" type="ORF">M9404_01320</name>
</gene>
<evidence type="ECO:0000256" key="13">
    <source>
        <dbReference type="ARBA" id="ARBA00022989"/>
    </source>
</evidence>
<evidence type="ECO:0000256" key="7">
    <source>
        <dbReference type="ARBA" id="ARBA00022519"/>
    </source>
</evidence>
<keyword evidence="11 18" id="KW-0479">Metal-binding</keyword>
<dbReference type="PANTHER" id="PTHR38689:SF1">
    <property type="entry name" value="SUCCINATE DEHYDROGENASE HYDROPHOBIC MEMBRANE ANCHOR SUBUNIT"/>
    <property type="match status" value="1"/>
</dbReference>
<dbReference type="InterPro" id="IPR034804">
    <property type="entry name" value="SQR/QFR_C/D"/>
</dbReference>
<keyword evidence="12 16" id="KW-0249">Electron transport</keyword>
<comment type="cofactor">
    <cofactor evidence="18">
        <name>heme</name>
        <dbReference type="ChEBI" id="CHEBI:30413"/>
    </cofactor>
    <text evidence="18">The heme is bound between the two transmembrane subunits.</text>
</comment>
<evidence type="ECO:0000313" key="23">
    <source>
        <dbReference type="Proteomes" id="UP001056483"/>
    </source>
</evidence>
<evidence type="ECO:0000256" key="17">
    <source>
        <dbReference type="PIRSR" id="PIRSR000169-1"/>
    </source>
</evidence>
<proteinExistence type="predicted"/>
<feature type="transmembrane region" description="Helical" evidence="19">
    <location>
        <begin position="92"/>
        <end position="113"/>
    </location>
</feature>
<keyword evidence="8 16" id="KW-0816">Tricarboxylic acid cycle</keyword>
<evidence type="ECO:0000256" key="16">
    <source>
        <dbReference type="PIRNR" id="PIRNR000169"/>
    </source>
</evidence>
<dbReference type="Gene3D" id="1.20.1300.10">
    <property type="entry name" value="Fumarate reductase/succinate dehydrogenase, transmembrane subunit"/>
    <property type="match status" value="1"/>
</dbReference>
<feature type="binding site" evidence="17">
    <location>
        <position position="83"/>
    </location>
    <ligand>
        <name>a ubiquinone</name>
        <dbReference type="ChEBI" id="CHEBI:16389"/>
    </ligand>
</feature>
<dbReference type="InterPro" id="IPR000701">
    <property type="entry name" value="SuccDH_FuR_B_TM-su"/>
</dbReference>
<evidence type="ECO:0000256" key="14">
    <source>
        <dbReference type="ARBA" id="ARBA00023004"/>
    </source>
</evidence>
<dbReference type="Proteomes" id="UP001056323">
    <property type="component" value="Chromosome"/>
</dbReference>
<dbReference type="PIRSF" id="PIRSF000169">
    <property type="entry name" value="SDH_D"/>
    <property type="match status" value="1"/>
</dbReference>
<evidence type="ECO:0000256" key="11">
    <source>
        <dbReference type="ARBA" id="ARBA00022723"/>
    </source>
</evidence>
<dbReference type="AlphaFoldDB" id="A0AAE9I6A4"/>
<evidence type="ECO:0000313" key="21">
    <source>
        <dbReference type="EMBL" id="URJ27540.1"/>
    </source>
</evidence>
<dbReference type="SUPFAM" id="SSF81343">
    <property type="entry name" value="Fumarate reductase respiratory complex transmembrane subunits"/>
    <property type="match status" value="1"/>
</dbReference>
<protein>
    <recommendedName>
        <fullName evidence="4 16">Succinate dehydrogenase hydrophobic membrane anchor subunit</fullName>
    </recommendedName>
</protein>
<name>A0AAE9I6A4_9ENTR</name>
<evidence type="ECO:0000256" key="12">
    <source>
        <dbReference type="ARBA" id="ARBA00022982"/>
    </source>
</evidence>
<comment type="pathway">
    <text evidence="3 16">Carbohydrate metabolism; tricarboxylic acid cycle.</text>
</comment>
<comment type="function">
    <text evidence="1 16">Membrane-anchoring subunit of succinate dehydrogenase (SDH).</text>
</comment>
<keyword evidence="6 16" id="KW-1003">Cell membrane</keyword>
<evidence type="ECO:0000256" key="18">
    <source>
        <dbReference type="PIRSR" id="PIRSR000169-2"/>
    </source>
</evidence>
<dbReference type="Pfam" id="PF01127">
    <property type="entry name" value="Sdh_cyt"/>
    <property type="match status" value="1"/>
</dbReference>
<evidence type="ECO:0000256" key="1">
    <source>
        <dbReference type="ARBA" id="ARBA00004050"/>
    </source>
</evidence>
<dbReference type="GO" id="GO:0017004">
    <property type="term" value="P:cytochrome complex assembly"/>
    <property type="evidence" value="ECO:0007669"/>
    <property type="project" value="TreeGrafter"/>
</dbReference>
<keyword evidence="7 16" id="KW-0997">Cell inner membrane</keyword>
<dbReference type="CDD" id="cd03494">
    <property type="entry name" value="SQR_TypeC_SdhD"/>
    <property type="match status" value="1"/>
</dbReference>
<dbReference type="InterPro" id="IPR014312">
    <property type="entry name" value="Succ_DH_anchor"/>
</dbReference>
<dbReference type="EMBL" id="CP097751">
    <property type="protein sequence ID" value="URJ27540.1"/>
    <property type="molecule type" value="Genomic_DNA"/>
</dbReference>
<dbReference type="EMBL" id="CP097750">
    <property type="protein sequence ID" value="URJ24738.1"/>
    <property type="molecule type" value="Genomic_DNA"/>
</dbReference>
<accession>A0AAE9I6A4</accession>
<keyword evidence="13 19" id="KW-1133">Transmembrane helix</keyword>
<dbReference type="RefSeq" id="WP_250248179.1">
    <property type="nucleotide sequence ID" value="NZ_CP097750.1"/>
</dbReference>
<evidence type="ECO:0000313" key="22">
    <source>
        <dbReference type="Proteomes" id="UP001056323"/>
    </source>
</evidence>
<organism evidence="21 22">
    <name type="scientific">Candidatus Blochmanniella camponoti</name>
    <dbReference type="NCBI Taxonomy" id="108080"/>
    <lineage>
        <taxon>Bacteria</taxon>
        <taxon>Pseudomonadati</taxon>
        <taxon>Pseudomonadota</taxon>
        <taxon>Gammaproteobacteria</taxon>
        <taxon>Enterobacterales</taxon>
        <taxon>Enterobacteriaceae</taxon>
        <taxon>ant endosymbionts</taxon>
        <taxon>Candidatus Blochmanniella</taxon>
    </lineage>
</organism>
<dbReference type="PANTHER" id="PTHR38689">
    <property type="entry name" value="SUCCINATE DEHYDROGENASE HYDROPHOBIC MEMBRANE ANCHOR SUBUNIT"/>
    <property type="match status" value="1"/>
</dbReference>
<keyword evidence="5 16" id="KW-0813">Transport</keyword>
<dbReference type="GO" id="GO:0046872">
    <property type="term" value="F:metal ion binding"/>
    <property type="evidence" value="ECO:0007669"/>
    <property type="project" value="UniProtKB-KW"/>
</dbReference>
<evidence type="ECO:0000256" key="15">
    <source>
        <dbReference type="ARBA" id="ARBA00023136"/>
    </source>
</evidence>
<evidence type="ECO:0000256" key="2">
    <source>
        <dbReference type="ARBA" id="ARBA00004429"/>
    </source>
</evidence>
<reference evidence="21" key="1">
    <citation type="submission" date="2022-05" db="EMBL/GenBank/DDBJ databases">
        <title>Impact of host demography and evolutionary history on endosymbiont molecular evolution: a test in carpenter ants (Genus Camponotus) and their Blochmannia endosymbionts.</title>
        <authorList>
            <person name="Manthey J.D."/>
            <person name="Giron J.C."/>
            <person name="Hruska J.P."/>
        </authorList>
    </citation>
    <scope>NUCLEOTIDE SEQUENCE</scope>
    <source>
        <strain evidence="21">C-049</strain>
        <strain evidence="20">C-050</strain>
    </source>
</reference>
<dbReference type="Proteomes" id="UP001056483">
    <property type="component" value="Chromosome"/>
</dbReference>
<dbReference type="GO" id="GO:0005886">
    <property type="term" value="C:plasma membrane"/>
    <property type="evidence" value="ECO:0007669"/>
    <property type="project" value="UniProtKB-SubCell"/>
</dbReference>
<keyword evidence="14 18" id="KW-0408">Iron</keyword>
<keyword evidence="23" id="KW-1185">Reference proteome</keyword>
<feature type="binding site" description="axial binding residue" evidence="18">
    <location>
        <position position="71"/>
    </location>
    <ligand>
        <name>heme</name>
        <dbReference type="ChEBI" id="CHEBI:30413"/>
        <note>ligand shared with second transmembrane subunit</note>
    </ligand>
    <ligandPart>
        <name>Fe</name>
        <dbReference type="ChEBI" id="CHEBI:18248"/>
    </ligandPart>
</feature>
<sequence>MVSIKSILKCHGVYEWLLVRISAVWMLLYIVYISIFIISANNLSYDKWYDFFSKNTTKIFSIMVLLSALSHAWIGMRHILEDYITLPVLRQLGVWITSSILFAYLFFGMIIIWSV</sequence>
<dbReference type="GO" id="GO:0006099">
    <property type="term" value="P:tricarboxylic acid cycle"/>
    <property type="evidence" value="ECO:0007669"/>
    <property type="project" value="UniProtKB-UniRule"/>
</dbReference>
<evidence type="ECO:0000256" key="5">
    <source>
        <dbReference type="ARBA" id="ARBA00022448"/>
    </source>
</evidence>
<keyword evidence="10 19" id="KW-0812">Transmembrane</keyword>
<evidence type="ECO:0000256" key="8">
    <source>
        <dbReference type="ARBA" id="ARBA00022532"/>
    </source>
</evidence>
<keyword evidence="15 16" id="KW-0472">Membrane</keyword>
<evidence type="ECO:0000256" key="3">
    <source>
        <dbReference type="ARBA" id="ARBA00005163"/>
    </source>
</evidence>
<evidence type="ECO:0000256" key="9">
    <source>
        <dbReference type="ARBA" id="ARBA00022617"/>
    </source>
</evidence>
<evidence type="ECO:0000256" key="6">
    <source>
        <dbReference type="ARBA" id="ARBA00022475"/>
    </source>
</evidence>
<evidence type="ECO:0000256" key="19">
    <source>
        <dbReference type="SAM" id="Phobius"/>
    </source>
</evidence>
<evidence type="ECO:0000313" key="20">
    <source>
        <dbReference type="EMBL" id="URJ24738.1"/>
    </source>
</evidence>
<dbReference type="GO" id="GO:0020037">
    <property type="term" value="F:heme binding"/>
    <property type="evidence" value="ECO:0007669"/>
    <property type="project" value="InterPro"/>
</dbReference>
<comment type="subcellular location">
    <subcellularLocation>
        <location evidence="2 16">Cell inner membrane</location>
        <topology evidence="2 16">Multi-pass membrane protein</topology>
    </subcellularLocation>
</comment>
<keyword evidence="9 18" id="KW-0349">Heme</keyword>
<feature type="transmembrane region" description="Helical" evidence="19">
    <location>
        <begin position="59"/>
        <end position="80"/>
    </location>
</feature>
<evidence type="ECO:0000256" key="10">
    <source>
        <dbReference type="ARBA" id="ARBA00022692"/>
    </source>
</evidence>
<feature type="transmembrane region" description="Helical" evidence="19">
    <location>
        <begin position="12"/>
        <end position="39"/>
    </location>
</feature>
<evidence type="ECO:0000256" key="4">
    <source>
        <dbReference type="ARBA" id="ARBA00019425"/>
    </source>
</evidence>
<dbReference type="KEGG" id="bhb:M9394_03270"/>